<dbReference type="Gene3D" id="1.10.357.10">
    <property type="entry name" value="Tetracycline Repressor, domain 2"/>
    <property type="match status" value="1"/>
</dbReference>
<dbReference type="PANTHER" id="PTHR47506">
    <property type="entry name" value="TRANSCRIPTIONAL REGULATORY PROTEIN"/>
    <property type="match status" value="1"/>
</dbReference>
<dbReference type="Pfam" id="PF00440">
    <property type="entry name" value="TetR_N"/>
    <property type="match status" value="1"/>
</dbReference>
<dbReference type="AlphaFoldDB" id="A0A7W5B293"/>
<dbReference type="PRINTS" id="PR00455">
    <property type="entry name" value="HTHTETR"/>
</dbReference>
<feature type="domain" description="HTH tetR-type" evidence="5">
    <location>
        <begin position="5"/>
        <end position="65"/>
    </location>
</feature>
<dbReference type="PANTHER" id="PTHR47506:SF3">
    <property type="entry name" value="HTH-TYPE TRANSCRIPTIONAL REGULATOR LMRA"/>
    <property type="match status" value="1"/>
</dbReference>
<evidence type="ECO:0000256" key="1">
    <source>
        <dbReference type="ARBA" id="ARBA00023015"/>
    </source>
</evidence>
<dbReference type="EMBL" id="JACHXK010000012">
    <property type="protein sequence ID" value="MBB3112516.1"/>
    <property type="molecule type" value="Genomic_DNA"/>
</dbReference>
<dbReference type="Pfam" id="PF16925">
    <property type="entry name" value="TetR_C_13"/>
    <property type="match status" value="1"/>
</dbReference>
<evidence type="ECO:0000256" key="4">
    <source>
        <dbReference type="PROSITE-ProRule" id="PRU00335"/>
    </source>
</evidence>
<dbReference type="InterPro" id="IPR011075">
    <property type="entry name" value="TetR_C"/>
</dbReference>
<dbReference type="SUPFAM" id="SSF46689">
    <property type="entry name" value="Homeodomain-like"/>
    <property type="match status" value="1"/>
</dbReference>
<dbReference type="InterPro" id="IPR009057">
    <property type="entry name" value="Homeodomain-like_sf"/>
</dbReference>
<evidence type="ECO:0000259" key="5">
    <source>
        <dbReference type="PROSITE" id="PS50977"/>
    </source>
</evidence>
<proteinExistence type="predicted"/>
<accession>A0A7W5B293</accession>
<dbReference type="InterPro" id="IPR036271">
    <property type="entry name" value="Tet_transcr_reg_TetR-rel_C_sf"/>
</dbReference>
<organism evidence="6 7">
    <name type="scientific">Paenibacillus phyllosphaerae</name>
    <dbReference type="NCBI Taxonomy" id="274593"/>
    <lineage>
        <taxon>Bacteria</taxon>
        <taxon>Bacillati</taxon>
        <taxon>Bacillota</taxon>
        <taxon>Bacilli</taxon>
        <taxon>Bacillales</taxon>
        <taxon>Paenibacillaceae</taxon>
        <taxon>Paenibacillus</taxon>
    </lineage>
</organism>
<dbReference type="SUPFAM" id="SSF48498">
    <property type="entry name" value="Tetracyclin repressor-like, C-terminal domain"/>
    <property type="match status" value="1"/>
</dbReference>
<sequence>MRKGEKTRLHIIEKTAGLFNQKGYAGSSIQDIMEVTGLTKGAVYRTFSGKDEIAMEAFDYASRMLMELFLQAAETADSAVDKIMAVCAVHKDPVNAPPIEGGCPLLNTAVEADDGYLPLREKAVAAHGHFILFIQSLLDKGVASGELSSDLNSEALASFVVSSLEGGVMASRLTRNNAHIGFVIQQIRLVLTAYRATSPIQGEPLVNAD</sequence>
<protein>
    <submittedName>
        <fullName evidence="6">AcrR family transcriptional regulator</fullName>
    </submittedName>
</protein>
<keyword evidence="3" id="KW-0804">Transcription</keyword>
<evidence type="ECO:0000256" key="2">
    <source>
        <dbReference type="ARBA" id="ARBA00023125"/>
    </source>
</evidence>
<name>A0A7W5B293_9BACL</name>
<keyword evidence="7" id="KW-1185">Reference proteome</keyword>
<evidence type="ECO:0000313" key="6">
    <source>
        <dbReference type="EMBL" id="MBB3112516.1"/>
    </source>
</evidence>
<keyword evidence="1" id="KW-0805">Transcription regulation</keyword>
<gene>
    <name evidence="6" type="ORF">FHS18_004617</name>
</gene>
<comment type="caution">
    <text evidence="6">The sequence shown here is derived from an EMBL/GenBank/DDBJ whole genome shotgun (WGS) entry which is preliminary data.</text>
</comment>
<dbReference type="GO" id="GO:0003677">
    <property type="term" value="F:DNA binding"/>
    <property type="evidence" value="ECO:0007669"/>
    <property type="project" value="UniProtKB-UniRule"/>
</dbReference>
<dbReference type="RefSeq" id="WP_183602630.1">
    <property type="nucleotide sequence ID" value="NZ_JACHXK010000012.1"/>
</dbReference>
<dbReference type="InterPro" id="IPR001647">
    <property type="entry name" value="HTH_TetR"/>
</dbReference>
<dbReference type="PROSITE" id="PS50977">
    <property type="entry name" value="HTH_TETR_2"/>
    <property type="match status" value="1"/>
</dbReference>
<keyword evidence="2 4" id="KW-0238">DNA-binding</keyword>
<reference evidence="6 7" key="1">
    <citation type="submission" date="2020-08" db="EMBL/GenBank/DDBJ databases">
        <title>Genomic Encyclopedia of Type Strains, Phase III (KMG-III): the genomes of soil and plant-associated and newly described type strains.</title>
        <authorList>
            <person name="Whitman W."/>
        </authorList>
    </citation>
    <scope>NUCLEOTIDE SEQUENCE [LARGE SCALE GENOMIC DNA]</scope>
    <source>
        <strain evidence="6 7">CECT 5862</strain>
    </source>
</reference>
<evidence type="ECO:0000256" key="3">
    <source>
        <dbReference type="ARBA" id="ARBA00023163"/>
    </source>
</evidence>
<dbReference type="Proteomes" id="UP000570361">
    <property type="component" value="Unassembled WGS sequence"/>
</dbReference>
<evidence type="ECO:0000313" key="7">
    <source>
        <dbReference type="Proteomes" id="UP000570361"/>
    </source>
</evidence>
<feature type="DNA-binding region" description="H-T-H motif" evidence="4">
    <location>
        <begin position="28"/>
        <end position="47"/>
    </location>
</feature>